<evidence type="ECO:0000313" key="4">
    <source>
        <dbReference type="Proteomes" id="UP000002979"/>
    </source>
</evidence>
<dbReference type="EMBL" id="AAVN02000008">
    <property type="protein sequence ID" value="EBA38969.1"/>
    <property type="molecule type" value="Genomic_DNA"/>
</dbReference>
<proteinExistence type="predicted"/>
<dbReference type="AlphaFoldDB" id="A4EBJ2"/>
<feature type="compositionally biased region" description="Low complexity" evidence="1">
    <location>
        <begin position="13"/>
        <end position="36"/>
    </location>
</feature>
<feature type="compositionally biased region" description="Polar residues" evidence="1">
    <location>
        <begin position="1"/>
        <end position="11"/>
    </location>
</feature>
<dbReference type="Proteomes" id="UP000002979">
    <property type="component" value="Unassembled WGS sequence"/>
</dbReference>
<reference evidence="2 4" key="2">
    <citation type="submission" date="2007-04" db="EMBL/GenBank/DDBJ databases">
        <authorList>
            <person name="Fulton L."/>
            <person name="Clifton S."/>
            <person name="Fulton B."/>
            <person name="Xu J."/>
            <person name="Minx P."/>
            <person name="Mardis E.R."/>
            <person name="Wilson R.K."/>
        </authorList>
    </citation>
    <scope>NUCLEOTIDE SEQUENCE [LARGE SCALE GENOMIC DNA]</scope>
    <source>
        <strain evidence="2">ATCC 25986</strain>
        <strain evidence="4">ATCC 25986 / DSM 3979 / JCM 10188 / KCTC 3647 / NCTC 11838 / VPI 1003</strain>
    </source>
</reference>
<sequence>MLRNWSTTTSVPAGAEANSASSSASLLRTGALASTSPSRSIRQAQCDDLPTSRPSTAAGLVDGAFTVVSFR</sequence>
<comment type="caution">
    <text evidence="2">The sequence shown here is derived from an EMBL/GenBank/DDBJ whole genome shotgun (WGS) entry which is preliminary data.</text>
</comment>
<protein>
    <submittedName>
        <fullName evidence="2">Uncharacterized protein</fullName>
    </submittedName>
</protein>
<reference evidence="2 4" key="1">
    <citation type="submission" date="2007-01" db="EMBL/GenBank/DDBJ databases">
        <title>Draft genome sequence of Collinsella aerofaciens (ATCC 25986).</title>
        <authorList>
            <person name="Sudarsanam P."/>
            <person name="Ley R."/>
            <person name="Guruge J."/>
            <person name="Turnbaugh P.J."/>
            <person name="Mahowald M."/>
            <person name="Liep D."/>
            <person name="Gordon J."/>
        </authorList>
    </citation>
    <scope>NUCLEOTIDE SEQUENCE [LARGE SCALE GENOMIC DNA]</scope>
    <source>
        <strain evidence="2">ATCC 25986</strain>
        <strain evidence="4">ATCC 25986 / DSM 3979 / JCM 10188 / KCTC 3647 / NCTC 11838 / VPI 1003</strain>
    </source>
</reference>
<name>A4EBJ2_COLAA</name>
<gene>
    <name evidence="2" type="ORF">COLAER_01813</name>
    <name evidence="3" type="ORF">COLAER_01830</name>
</gene>
<evidence type="ECO:0000313" key="3">
    <source>
        <dbReference type="EMBL" id="EBA38969.1"/>
    </source>
</evidence>
<feature type="region of interest" description="Disordered" evidence="1">
    <location>
        <begin position="1"/>
        <end position="53"/>
    </location>
</feature>
<evidence type="ECO:0000313" key="2">
    <source>
        <dbReference type="EMBL" id="EBA38952.1"/>
    </source>
</evidence>
<accession>A4EBJ2</accession>
<organism evidence="2 4">
    <name type="scientific">Collinsella aerofaciens (strain ATCC 25986 / DSM 3979 / JCM 10188 / KCTC 3647 / NCTC 11838 / VPI 1003)</name>
    <dbReference type="NCBI Taxonomy" id="411903"/>
    <lineage>
        <taxon>Bacteria</taxon>
        <taxon>Bacillati</taxon>
        <taxon>Actinomycetota</taxon>
        <taxon>Coriobacteriia</taxon>
        <taxon>Coriobacteriales</taxon>
        <taxon>Coriobacteriaceae</taxon>
        <taxon>Collinsella</taxon>
    </lineage>
</organism>
<dbReference type="EMBL" id="AAVN02000008">
    <property type="protein sequence ID" value="EBA38952.1"/>
    <property type="molecule type" value="Genomic_DNA"/>
</dbReference>
<evidence type="ECO:0000256" key="1">
    <source>
        <dbReference type="SAM" id="MobiDB-lite"/>
    </source>
</evidence>